<protein>
    <submittedName>
        <fullName evidence="1">Uncharacterized protein</fullName>
    </submittedName>
</protein>
<dbReference type="AlphaFoldDB" id="A0A0F8ZLP8"/>
<comment type="caution">
    <text evidence="1">The sequence shown here is derived from an EMBL/GenBank/DDBJ whole genome shotgun (WGS) entry which is preliminary data.</text>
</comment>
<accession>A0A0F8ZLP8</accession>
<dbReference type="EMBL" id="LAZR01047203">
    <property type="protein sequence ID" value="KKK94768.1"/>
    <property type="molecule type" value="Genomic_DNA"/>
</dbReference>
<organism evidence="1">
    <name type="scientific">marine sediment metagenome</name>
    <dbReference type="NCBI Taxonomy" id="412755"/>
    <lineage>
        <taxon>unclassified sequences</taxon>
        <taxon>metagenomes</taxon>
        <taxon>ecological metagenomes</taxon>
    </lineage>
</organism>
<gene>
    <name evidence="1" type="ORF">LCGC14_2679540</name>
</gene>
<evidence type="ECO:0000313" key="1">
    <source>
        <dbReference type="EMBL" id="KKK94768.1"/>
    </source>
</evidence>
<sequence length="68" mass="7488">MNVTIMEVLQKAKFNLAETSHPDQKRVGIDQLSNAISLLEKGYGLHDNFDLVLGEYGDIDSVPNKGLS</sequence>
<proteinExistence type="predicted"/>
<name>A0A0F8ZLP8_9ZZZZ</name>
<reference evidence="1" key="1">
    <citation type="journal article" date="2015" name="Nature">
        <title>Complex archaea that bridge the gap between prokaryotes and eukaryotes.</title>
        <authorList>
            <person name="Spang A."/>
            <person name="Saw J.H."/>
            <person name="Jorgensen S.L."/>
            <person name="Zaremba-Niedzwiedzka K."/>
            <person name="Martijn J."/>
            <person name="Lind A.E."/>
            <person name="van Eijk R."/>
            <person name="Schleper C."/>
            <person name="Guy L."/>
            <person name="Ettema T.J."/>
        </authorList>
    </citation>
    <scope>NUCLEOTIDE SEQUENCE</scope>
</reference>